<protein>
    <submittedName>
        <fullName evidence="2">Uncharacterized protein</fullName>
    </submittedName>
</protein>
<organism evidence="2 3">
    <name type="scientific">Mycena alexandri</name>
    <dbReference type="NCBI Taxonomy" id="1745969"/>
    <lineage>
        <taxon>Eukaryota</taxon>
        <taxon>Fungi</taxon>
        <taxon>Dikarya</taxon>
        <taxon>Basidiomycota</taxon>
        <taxon>Agaricomycotina</taxon>
        <taxon>Agaricomycetes</taxon>
        <taxon>Agaricomycetidae</taxon>
        <taxon>Agaricales</taxon>
        <taxon>Marasmiineae</taxon>
        <taxon>Mycenaceae</taxon>
        <taxon>Mycena</taxon>
    </lineage>
</organism>
<gene>
    <name evidence="2" type="ORF">C8F04DRAFT_1263658</name>
</gene>
<proteinExistence type="predicted"/>
<feature type="region of interest" description="Disordered" evidence="1">
    <location>
        <begin position="500"/>
        <end position="573"/>
    </location>
</feature>
<evidence type="ECO:0000256" key="1">
    <source>
        <dbReference type="SAM" id="MobiDB-lite"/>
    </source>
</evidence>
<evidence type="ECO:0000313" key="3">
    <source>
        <dbReference type="Proteomes" id="UP001218188"/>
    </source>
</evidence>
<feature type="compositionally biased region" description="Low complexity" evidence="1">
    <location>
        <begin position="465"/>
        <end position="475"/>
    </location>
</feature>
<reference evidence="2" key="1">
    <citation type="submission" date="2023-03" db="EMBL/GenBank/DDBJ databases">
        <title>Massive genome expansion in bonnet fungi (Mycena s.s.) driven by repeated elements and novel gene families across ecological guilds.</title>
        <authorList>
            <consortium name="Lawrence Berkeley National Laboratory"/>
            <person name="Harder C.B."/>
            <person name="Miyauchi S."/>
            <person name="Viragh M."/>
            <person name="Kuo A."/>
            <person name="Thoen E."/>
            <person name="Andreopoulos B."/>
            <person name="Lu D."/>
            <person name="Skrede I."/>
            <person name="Drula E."/>
            <person name="Henrissat B."/>
            <person name="Morin E."/>
            <person name="Kohler A."/>
            <person name="Barry K."/>
            <person name="LaButti K."/>
            <person name="Morin E."/>
            <person name="Salamov A."/>
            <person name="Lipzen A."/>
            <person name="Mereny Z."/>
            <person name="Hegedus B."/>
            <person name="Baldrian P."/>
            <person name="Stursova M."/>
            <person name="Weitz H."/>
            <person name="Taylor A."/>
            <person name="Grigoriev I.V."/>
            <person name="Nagy L.G."/>
            <person name="Martin F."/>
            <person name="Kauserud H."/>
        </authorList>
    </citation>
    <scope>NUCLEOTIDE SEQUENCE</scope>
    <source>
        <strain evidence="2">CBHHK200</strain>
    </source>
</reference>
<feature type="region of interest" description="Disordered" evidence="1">
    <location>
        <begin position="321"/>
        <end position="475"/>
    </location>
</feature>
<feature type="region of interest" description="Disordered" evidence="1">
    <location>
        <begin position="214"/>
        <end position="233"/>
    </location>
</feature>
<dbReference type="AlphaFoldDB" id="A0AAD6SQL1"/>
<feature type="region of interest" description="Disordered" evidence="1">
    <location>
        <begin position="644"/>
        <end position="739"/>
    </location>
</feature>
<feature type="compositionally biased region" description="Low complexity" evidence="1">
    <location>
        <begin position="557"/>
        <end position="573"/>
    </location>
</feature>
<dbReference type="EMBL" id="JARJCM010000088">
    <property type="protein sequence ID" value="KAJ7030753.1"/>
    <property type="molecule type" value="Genomic_DNA"/>
</dbReference>
<feature type="compositionally biased region" description="Polar residues" evidence="1">
    <location>
        <begin position="526"/>
        <end position="551"/>
    </location>
</feature>
<keyword evidence="3" id="KW-1185">Reference proteome</keyword>
<dbReference type="Proteomes" id="UP001218188">
    <property type="component" value="Unassembled WGS sequence"/>
</dbReference>
<comment type="caution">
    <text evidence="2">The sequence shown here is derived from an EMBL/GenBank/DDBJ whole genome shotgun (WGS) entry which is preliminary data.</text>
</comment>
<sequence>MAPSSWADAEQLVFMHSYMPDYVKHQAAHTTNRFWPRIFAAFTSRFPEHVKLGLPDPNTGGDEPALKSGQMDLLSSAIQLRKKKIVNWFRYQRAAQVNRRRTAGGRRTTAVLTSALFRAKATRKRCHQPIEIFQQCNADSVREALESAGYFELNEENAAKTEDNWNNETSEEAVQRVKTARSERMKMRVQTVKDLYAAADQEERDTCERLAVAEKNTVDPAPAANPDDPTPQERQLAIDETSDVFGRVHEAYGARSGWKGISIWGGPNPRLGGELSMKIVSFGTNVTGSTFEDAHPDFQDSVLAPFQKWLRKSFPADVRRARALPVPPPAAEDADPPRKRKAKRMHKKKRAAVAPPAPTLTPQNDPVTPPALTRTPQSATADAQAYAVSSEESLENDVAGAGTAVSPQDESPSDDDLFLASQGDGDFDTSQFFPANPEDDSHDVNAFDGGEGRWSCGPQGPPSSPGTAAAHAAAERGGLPLGATYVDANIDPRLAEQSFTFTPPVAPDHEPSRPPPRPAFRGSLFAPTQSTGSPYAPSQSFFFKRTATTPGARNPFSSSSRAPSTIPTASPSATLPALSATAVLTEGSASPTPSATTGARGFHPTEAAKIALKALAVPAVMPEARNNFRPPMLPAAAPIAAVAGEGEDEEEPELPMTRPMTKPPAKVTLPQPAARGRGGSRGGGRGPRGGRGGGRGGRGAAAPTSKKVGRSRKTAADAGSAPETAAATDATPAPTTGAAPAADPVVLIHSITPLNRGLQAEIRRREAEMKTREAARELAAAAEVKRQQQAEDVARGFSLRNNPDGLNPIVTFLPNNKGKRERVARVLADGSTAQAPKKHTRGELEALKAAAALRAAAALKAAAEDEAEAVKKRRAANQGEGPSKRRKTKAA</sequence>
<feature type="compositionally biased region" description="Basic residues" evidence="1">
    <location>
        <begin position="338"/>
        <end position="351"/>
    </location>
</feature>
<evidence type="ECO:0000313" key="2">
    <source>
        <dbReference type="EMBL" id="KAJ7030753.1"/>
    </source>
</evidence>
<feature type="region of interest" description="Disordered" evidence="1">
    <location>
        <begin position="862"/>
        <end position="891"/>
    </location>
</feature>
<feature type="compositionally biased region" description="Gly residues" evidence="1">
    <location>
        <begin position="676"/>
        <end position="699"/>
    </location>
</feature>
<name>A0AAD6SQL1_9AGAR</name>
<accession>A0AAD6SQL1</accession>
<feature type="compositionally biased region" description="Low complexity" evidence="1">
    <location>
        <begin position="716"/>
        <end position="739"/>
    </location>
</feature>